<dbReference type="PROSITE" id="PS51257">
    <property type="entry name" value="PROKAR_LIPOPROTEIN"/>
    <property type="match status" value="1"/>
</dbReference>
<protein>
    <submittedName>
        <fullName evidence="2">C39 family peptidase</fullName>
    </submittedName>
</protein>
<name>A0ABU8RUR7_9SPHN</name>
<organism evidence="2 3">
    <name type="scientific">Novosphingobium anseongense</name>
    <dbReference type="NCBI Taxonomy" id="3133436"/>
    <lineage>
        <taxon>Bacteria</taxon>
        <taxon>Pseudomonadati</taxon>
        <taxon>Pseudomonadota</taxon>
        <taxon>Alphaproteobacteria</taxon>
        <taxon>Sphingomonadales</taxon>
        <taxon>Sphingomonadaceae</taxon>
        <taxon>Novosphingobium</taxon>
    </lineage>
</organism>
<sequence>MRGLLLVALAGALAGCATGPRDQVRFFVSAAPVGDYSVALRSVEDMRFTGIVRQRFDFSCGSAALATLLRYHYNFNVREDNAFRGMWARGDQAQIRRLGFSLLDMKSWLASRGLQADGYKVSLEDVEKTGLPGIALISIKNYRHFVVVKGIRGDEVLVGDPSSGLTAMPRKEFLTVWNGVYFILNDEQLQAKTRFNRNGEWVSFARAPVGRPFSEPLSLQALSLTAPFYGDIS</sequence>
<dbReference type="CDD" id="cd02423">
    <property type="entry name" value="Peptidase_C39G"/>
    <property type="match status" value="1"/>
</dbReference>
<dbReference type="InterPro" id="IPR005074">
    <property type="entry name" value="Peptidase_C39"/>
</dbReference>
<dbReference type="Gene3D" id="3.90.70.10">
    <property type="entry name" value="Cysteine proteinases"/>
    <property type="match status" value="1"/>
</dbReference>
<gene>
    <name evidence="2" type="ORF">WG901_08710</name>
</gene>
<comment type="caution">
    <text evidence="2">The sequence shown here is derived from an EMBL/GenBank/DDBJ whole genome shotgun (WGS) entry which is preliminary data.</text>
</comment>
<evidence type="ECO:0000313" key="3">
    <source>
        <dbReference type="Proteomes" id="UP001361239"/>
    </source>
</evidence>
<dbReference type="RefSeq" id="WP_339586675.1">
    <property type="nucleotide sequence ID" value="NZ_JBBHJZ010000002.1"/>
</dbReference>
<proteinExistence type="predicted"/>
<evidence type="ECO:0000259" key="1">
    <source>
        <dbReference type="PROSITE" id="PS50990"/>
    </source>
</evidence>
<evidence type="ECO:0000313" key="2">
    <source>
        <dbReference type="EMBL" id="MEJ5976713.1"/>
    </source>
</evidence>
<dbReference type="PROSITE" id="PS50990">
    <property type="entry name" value="PEPTIDASE_C39"/>
    <property type="match status" value="1"/>
</dbReference>
<dbReference type="EMBL" id="JBBHJZ010000002">
    <property type="protein sequence ID" value="MEJ5976713.1"/>
    <property type="molecule type" value="Genomic_DNA"/>
</dbReference>
<reference evidence="2 3" key="1">
    <citation type="submission" date="2024-03" db="EMBL/GenBank/DDBJ databases">
        <authorList>
            <person name="Jo J.-H."/>
        </authorList>
    </citation>
    <scope>NUCLEOTIDE SEQUENCE [LARGE SCALE GENOMIC DNA]</scope>
    <source>
        <strain evidence="2 3">PS1R-30</strain>
    </source>
</reference>
<dbReference type="Proteomes" id="UP001361239">
    <property type="component" value="Unassembled WGS sequence"/>
</dbReference>
<accession>A0ABU8RUR7</accession>
<keyword evidence="3" id="KW-1185">Reference proteome</keyword>
<dbReference type="Pfam" id="PF03412">
    <property type="entry name" value="Peptidase_C39"/>
    <property type="match status" value="1"/>
</dbReference>
<feature type="domain" description="Peptidase C39" evidence="1">
    <location>
        <begin position="54"/>
        <end position="184"/>
    </location>
</feature>